<evidence type="ECO:0000313" key="2">
    <source>
        <dbReference type="EMBL" id="MBS2546943.1"/>
    </source>
</evidence>
<dbReference type="Gene3D" id="1.25.40.10">
    <property type="entry name" value="Tetratricopeptide repeat domain"/>
    <property type="match status" value="1"/>
</dbReference>
<evidence type="ECO:0000259" key="1">
    <source>
        <dbReference type="Pfam" id="PF03704"/>
    </source>
</evidence>
<dbReference type="Pfam" id="PF03704">
    <property type="entry name" value="BTAD"/>
    <property type="match status" value="1"/>
</dbReference>
<proteinExistence type="predicted"/>
<organism evidence="2 3">
    <name type="scientific">Catenulispora pinistramenti</name>
    <dbReference type="NCBI Taxonomy" id="2705254"/>
    <lineage>
        <taxon>Bacteria</taxon>
        <taxon>Bacillati</taxon>
        <taxon>Actinomycetota</taxon>
        <taxon>Actinomycetes</taxon>
        <taxon>Catenulisporales</taxon>
        <taxon>Catenulisporaceae</taxon>
        <taxon>Catenulispora</taxon>
    </lineage>
</organism>
<accession>A0ABS5KLM3</accession>
<dbReference type="Proteomes" id="UP000730482">
    <property type="component" value="Unassembled WGS sequence"/>
</dbReference>
<protein>
    <recommendedName>
        <fullName evidence="1">Bacterial transcriptional activator domain-containing protein</fullName>
    </recommendedName>
</protein>
<dbReference type="SUPFAM" id="SSF48452">
    <property type="entry name" value="TPR-like"/>
    <property type="match status" value="1"/>
</dbReference>
<comment type="caution">
    <text evidence="2">The sequence shown here is derived from an EMBL/GenBank/DDBJ whole genome shotgun (WGS) entry which is preliminary data.</text>
</comment>
<dbReference type="InterPro" id="IPR005158">
    <property type="entry name" value="BTAD"/>
</dbReference>
<dbReference type="RefSeq" id="WP_194893726.1">
    <property type="nucleotide sequence ID" value="NZ_JAAFYZ010000020.1"/>
</dbReference>
<sequence>MARGRVRAFDAARWADPGRGYRAAFDLWRGPFLADVVAEGWLADEASRFDELRCRTAEGWIGAELRLGRQDEVIPVDDRVIPEAHDHVIPWASKGSRLAGRPR</sequence>
<gene>
    <name evidence="2" type="ORF">KGQ19_08675</name>
</gene>
<name>A0ABS5KLM3_9ACTN</name>
<evidence type="ECO:0000313" key="3">
    <source>
        <dbReference type="Proteomes" id="UP000730482"/>
    </source>
</evidence>
<dbReference type="EMBL" id="JAAFYZ010000020">
    <property type="protein sequence ID" value="MBS2546943.1"/>
    <property type="molecule type" value="Genomic_DNA"/>
</dbReference>
<dbReference type="InterPro" id="IPR011990">
    <property type="entry name" value="TPR-like_helical_dom_sf"/>
</dbReference>
<keyword evidence="3" id="KW-1185">Reference proteome</keyword>
<reference evidence="2 3" key="1">
    <citation type="submission" date="2020-02" db="EMBL/GenBank/DDBJ databases">
        <title>Acidophilic actinobacteria isolated from forest soil.</title>
        <authorList>
            <person name="Golinska P."/>
        </authorList>
    </citation>
    <scope>NUCLEOTIDE SEQUENCE [LARGE SCALE GENOMIC DNA]</scope>
    <source>
        <strain evidence="2 3">NL8</strain>
    </source>
</reference>
<feature type="domain" description="Bacterial transcriptional activator" evidence="1">
    <location>
        <begin position="10"/>
        <end position="79"/>
    </location>
</feature>